<organism evidence="1">
    <name type="scientific">Rosellinia necatrix</name>
    <name type="common">White root-rot fungus</name>
    <dbReference type="NCBI Taxonomy" id="77044"/>
    <lineage>
        <taxon>Eukaryota</taxon>
        <taxon>Fungi</taxon>
        <taxon>Dikarya</taxon>
        <taxon>Ascomycota</taxon>
        <taxon>Pezizomycotina</taxon>
        <taxon>Sordariomycetes</taxon>
        <taxon>Xylariomycetidae</taxon>
        <taxon>Xylariales</taxon>
        <taxon>Xylariaceae</taxon>
        <taxon>Rosellinia</taxon>
    </lineage>
</organism>
<proteinExistence type="predicted"/>
<dbReference type="GO" id="GO:0016814">
    <property type="term" value="F:hydrolase activity, acting on carbon-nitrogen (but not peptide) bonds, in cyclic amidines"/>
    <property type="evidence" value="ECO:0007669"/>
    <property type="project" value="TreeGrafter"/>
</dbReference>
<protein>
    <submittedName>
        <fullName evidence="1">Putative zinc metallopeptidase protein</fullName>
    </submittedName>
</protein>
<reference evidence="1" key="1">
    <citation type="submission" date="2016-03" db="EMBL/GenBank/DDBJ databases">
        <title>Draft genome sequence of Rosellinia necatrix.</title>
        <authorList>
            <person name="Kanematsu S."/>
        </authorList>
    </citation>
    <scope>NUCLEOTIDE SEQUENCE [LARGE SCALE GENOMIC DNA]</scope>
    <source>
        <strain evidence="1">W97</strain>
    </source>
</reference>
<dbReference type="PANTHER" id="PTHR32027">
    <property type="entry name" value="CYTOSINE DEAMINASE"/>
    <property type="match status" value="1"/>
</dbReference>
<dbReference type="Gene3D" id="3.20.20.140">
    <property type="entry name" value="Metal-dependent hydrolases"/>
    <property type="match status" value="1"/>
</dbReference>
<dbReference type="SUPFAM" id="SSF51556">
    <property type="entry name" value="Metallo-dependent hydrolases"/>
    <property type="match status" value="1"/>
</dbReference>
<name>A0A1W2TN85_ROSNE</name>
<evidence type="ECO:0000313" key="2">
    <source>
        <dbReference type="Proteomes" id="UP000054516"/>
    </source>
</evidence>
<dbReference type="InterPro" id="IPR032466">
    <property type="entry name" value="Metal_Hydrolase"/>
</dbReference>
<dbReference type="OMA" id="MGYDQIN"/>
<dbReference type="InterPro" id="IPR052349">
    <property type="entry name" value="Metallo-hydrolase_Enzymes"/>
</dbReference>
<dbReference type="AlphaFoldDB" id="A0A1W2TN85"/>
<sequence>MILENVVSDAREHSAALWDVELRDGYVHDVRPSEASPDTPAQLVLPPLCHPHIHLDKAYILTCNNRGSPQYPDYSDLGPTSGLFQEALANTSRAKARYTPEDLYRRGSQLLATSYAQGVTSTRAFVEIDHATGTMPLTTAIRHKRDFAHLLELQICAFAQDPIFSTADGDANRATMEDALDAFAGHIEVLGTTPYVERSREASLLNIKWAITRALKYRLHLDFHLDYTLEPPLPLPSQAPLIYSVIDLLKEHDWVRIADGAKTIVFGHCTQLSMLGDAERKALALAIIESKLPIHFVGLPTSDIFMMGRPDSNATSSHHRPRGTIHVPSMIKDLGLSACVGVNNVGNAFTPFGTGDPLQLASWLVGIFQVGTATDAELLYECVSNRARQAIGLGSDAQCGPIRKGQKLSDMLLVKNLRTVELPGVLEQTSITVIQRPRLSIKDVVWDPPETNLRSITRWTPQPGVEHLY</sequence>
<dbReference type="OrthoDB" id="10266980at2759"/>
<dbReference type="EMBL" id="DF977486">
    <property type="protein sequence ID" value="GAP89816.2"/>
    <property type="molecule type" value="Genomic_DNA"/>
</dbReference>
<accession>A0A1W2TN85</accession>
<dbReference type="Proteomes" id="UP000054516">
    <property type="component" value="Unassembled WGS sequence"/>
</dbReference>
<dbReference type="STRING" id="77044.A0A1W2TN85"/>
<keyword evidence="2" id="KW-1185">Reference proteome</keyword>
<gene>
    <name evidence="1" type="ORF">SAMD00023353_4100930</name>
</gene>
<dbReference type="PANTHER" id="PTHR32027:SF0">
    <property type="entry name" value="CYTOSINE DEAMINASE"/>
    <property type="match status" value="1"/>
</dbReference>
<evidence type="ECO:0000313" key="1">
    <source>
        <dbReference type="EMBL" id="GAP89816.2"/>
    </source>
</evidence>